<organism evidence="1 2">
    <name type="scientific">Lipomyces kononenkoae</name>
    <name type="common">Yeast</name>
    <dbReference type="NCBI Taxonomy" id="34357"/>
    <lineage>
        <taxon>Eukaryota</taxon>
        <taxon>Fungi</taxon>
        <taxon>Dikarya</taxon>
        <taxon>Ascomycota</taxon>
        <taxon>Saccharomycotina</taxon>
        <taxon>Lipomycetes</taxon>
        <taxon>Lipomycetales</taxon>
        <taxon>Lipomycetaceae</taxon>
        <taxon>Lipomyces</taxon>
    </lineage>
</organism>
<protein>
    <submittedName>
        <fullName evidence="1">Sucrase/ferredoxin-like-domain-containing protein</fullName>
    </submittedName>
</protein>
<dbReference type="Proteomes" id="UP001433508">
    <property type="component" value="Unassembled WGS sequence"/>
</dbReference>
<proteinExistence type="predicted"/>
<sequence>MVCSLGSVSGVIANPSAANLGAGRLFSFALRLFSHTRNSRDSHGDSVFVDKCPPPEFDTGCTYCRPKFPADKAVKTGAALLGTAPTIRKHLLVSSGHSEWPSRTEFELTSLEAKLREVQREGVRRDPDFNFMITSTDLPPANPPEDRSWSLYMYPDGLYFPRIPYSKGKDFLKRFLIPSRAHEAEGIEDSLDIVREESPIVAICAHAARDARCGIAGPMLKAEFERVLQRKGLLYDPVTKQGIRVTLVSHIGGHVYAGNVLYFRGDGSSIWYGLVNPEHVQGIVKETVEGGRIIRDLYRGGLTVGS</sequence>
<evidence type="ECO:0000313" key="2">
    <source>
        <dbReference type="Proteomes" id="UP001433508"/>
    </source>
</evidence>
<accession>A0ACC3T845</accession>
<evidence type="ECO:0000313" key="1">
    <source>
        <dbReference type="EMBL" id="KAK9239934.1"/>
    </source>
</evidence>
<gene>
    <name evidence="1" type="ORF">V1525DRAFT_397191</name>
</gene>
<comment type="caution">
    <text evidence="1">The sequence shown here is derived from an EMBL/GenBank/DDBJ whole genome shotgun (WGS) entry which is preliminary data.</text>
</comment>
<name>A0ACC3T845_LIPKO</name>
<reference evidence="2" key="1">
    <citation type="journal article" date="2024" name="Front. Bioeng. Biotechnol.">
        <title>Genome-scale model development and genomic sequencing of the oleaginous clade Lipomyces.</title>
        <authorList>
            <person name="Czajka J.J."/>
            <person name="Han Y."/>
            <person name="Kim J."/>
            <person name="Mondo S.J."/>
            <person name="Hofstad B.A."/>
            <person name="Robles A."/>
            <person name="Haridas S."/>
            <person name="Riley R."/>
            <person name="LaButti K."/>
            <person name="Pangilinan J."/>
            <person name="Andreopoulos W."/>
            <person name="Lipzen A."/>
            <person name="Yan J."/>
            <person name="Wang M."/>
            <person name="Ng V."/>
            <person name="Grigoriev I.V."/>
            <person name="Spatafora J.W."/>
            <person name="Magnuson J.K."/>
            <person name="Baker S.E."/>
            <person name="Pomraning K.R."/>
        </authorList>
    </citation>
    <scope>NUCLEOTIDE SEQUENCE [LARGE SCALE GENOMIC DNA]</scope>
    <source>
        <strain evidence="2">CBS 7786</strain>
    </source>
</reference>
<dbReference type="EMBL" id="MU971343">
    <property type="protein sequence ID" value="KAK9239934.1"/>
    <property type="molecule type" value="Genomic_DNA"/>
</dbReference>
<keyword evidence="2" id="KW-1185">Reference proteome</keyword>